<dbReference type="SUPFAM" id="SSF52980">
    <property type="entry name" value="Restriction endonuclease-like"/>
    <property type="match status" value="1"/>
</dbReference>
<dbReference type="InterPro" id="IPR008538">
    <property type="entry name" value="Uma2"/>
</dbReference>
<dbReference type="PANTHER" id="PTHR35400">
    <property type="entry name" value="SLR1083 PROTEIN"/>
    <property type="match status" value="1"/>
</dbReference>
<dbReference type="OrthoDB" id="4537149at2"/>
<evidence type="ECO:0000259" key="1">
    <source>
        <dbReference type="Pfam" id="PF05685"/>
    </source>
</evidence>
<keyword evidence="2" id="KW-0255">Endonuclease</keyword>
<proteinExistence type="predicted"/>
<dbReference type="KEGG" id="nod:FOH10_17440"/>
<accession>A0A516NXE4</accession>
<dbReference type="Gene3D" id="3.90.1570.10">
    <property type="entry name" value="tt1808, chain A"/>
    <property type="match status" value="1"/>
</dbReference>
<dbReference type="Pfam" id="PF05685">
    <property type="entry name" value="Uma2"/>
    <property type="match status" value="1"/>
</dbReference>
<dbReference type="InterPro" id="IPR011335">
    <property type="entry name" value="Restrct_endonuc-II-like"/>
</dbReference>
<feature type="domain" description="Putative restriction endonuclease" evidence="1">
    <location>
        <begin position="6"/>
        <end position="177"/>
    </location>
</feature>
<organism evidence="2 3">
    <name type="scientific">Nocardia otitidiscaviarum</name>
    <dbReference type="NCBI Taxonomy" id="1823"/>
    <lineage>
        <taxon>Bacteria</taxon>
        <taxon>Bacillati</taxon>
        <taxon>Actinomycetota</taxon>
        <taxon>Actinomycetes</taxon>
        <taxon>Mycobacteriales</taxon>
        <taxon>Nocardiaceae</taxon>
        <taxon>Nocardia</taxon>
    </lineage>
</organism>
<reference evidence="2 3" key="1">
    <citation type="submission" date="2019-07" db="EMBL/GenBank/DDBJ databases">
        <title>Complete Genome Sequence and Methylome Analysis of Nocardia otitidis-caviarum NEB252.</title>
        <authorList>
            <person name="Fomenkov A."/>
            <person name="Anton B.P."/>
            <person name="Vincze T."/>
            <person name="Roberts R.J."/>
        </authorList>
    </citation>
    <scope>NUCLEOTIDE SEQUENCE [LARGE SCALE GENOMIC DNA]</scope>
    <source>
        <strain evidence="2 3">NEB252</strain>
    </source>
</reference>
<dbReference type="PANTHER" id="PTHR35400:SF3">
    <property type="entry name" value="SLL1072 PROTEIN"/>
    <property type="match status" value="1"/>
</dbReference>
<dbReference type="InterPro" id="IPR012296">
    <property type="entry name" value="Nuclease_put_TT1808"/>
</dbReference>
<dbReference type="Proteomes" id="UP000317039">
    <property type="component" value="Chromosome"/>
</dbReference>
<sequence length="185" mass="20899">MLVEDFEELARLAQQAGEGIRLEFIYGKLGVKPVPDGDHVEIVQWLMEHVFQQRPDLSIYPGNELKVEAYRGGRAIPDAVIAPKRSFAGQPLWKNPDPVLLAAEVTSFDSDTDRRDRVQKPRAYAETGIPVYLLIDRDAAEVVVYSRPVRSVYSSIIRLPFGERVELPEPIGITLDTEPLKDFVR</sequence>
<name>A0A516NXE4_9NOCA</name>
<dbReference type="CDD" id="cd06260">
    <property type="entry name" value="DUF820-like"/>
    <property type="match status" value="1"/>
</dbReference>
<dbReference type="GO" id="GO:0004519">
    <property type="term" value="F:endonuclease activity"/>
    <property type="evidence" value="ECO:0007669"/>
    <property type="project" value="UniProtKB-KW"/>
</dbReference>
<evidence type="ECO:0000313" key="2">
    <source>
        <dbReference type="EMBL" id="QDP83561.1"/>
    </source>
</evidence>
<protein>
    <submittedName>
        <fullName evidence="2">Uma2 family endonuclease</fullName>
    </submittedName>
</protein>
<keyword evidence="2" id="KW-0378">Hydrolase</keyword>
<keyword evidence="2" id="KW-0540">Nuclease</keyword>
<evidence type="ECO:0000313" key="3">
    <source>
        <dbReference type="Proteomes" id="UP000317039"/>
    </source>
</evidence>
<dbReference type="EMBL" id="CP041695">
    <property type="protein sequence ID" value="QDP83561.1"/>
    <property type="molecule type" value="Genomic_DNA"/>
</dbReference>
<gene>
    <name evidence="2" type="ORF">FOH10_17440</name>
</gene>
<dbReference type="AlphaFoldDB" id="A0A516NXE4"/>